<dbReference type="SUPFAM" id="SSF53901">
    <property type="entry name" value="Thiolase-like"/>
    <property type="match status" value="1"/>
</dbReference>
<keyword evidence="13" id="KW-1185">Reference proteome</keyword>
<dbReference type="FunFam" id="3.40.47.10:FF:000019">
    <property type="entry name" value="Polyketide synthase type I"/>
    <property type="match status" value="1"/>
</dbReference>
<dbReference type="GO" id="GO:0005886">
    <property type="term" value="C:plasma membrane"/>
    <property type="evidence" value="ECO:0007669"/>
    <property type="project" value="TreeGrafter"/>
</dbReference>
<keyword evidence="6" id="KW-0012">Acyltransferase</keyword>
<dbReference type="InterPro" id="IPR020806">
    <property type="entry name" value="PKS_PP-bd"/>
</dbReference>
<comment type="function">
    <text evidence="7">Involved in production of the polyketide antibiotic thailandamide.</text>
</comment>
<reference evidence="12 13" key="1">
    <citation type="submission" date="2018-08" db="EMBL/GenBank/DDBJ databases">
        <title>Hydrogenophaga sp. LA-38 isolated from sludge.</title>
        <authorList>
            <person name="Im W.-T."/>
        </authorList>
    </citation>
    <scope>NUCLEOTIDE SEQUENCE [LARGE SCALE GENOMIC DNA]</scope>
    <source>
        <strain evidence="12 13">LA-38</strain>
    </source>
</reference>
<dbReference type="PANTHER" id="PTHR43775">
    <property type="entry name" value="FATTY ACID SYNTHASE"/>
    <property type="match status" value="1"/>
</dbReference>
<dbReference type="Gene3D" id="3.40.366.10">
    <property type="entry name" value="Malonyl-Coenzyme A Acyl Carrier Protein, domain 2"/>
    <property type="match status" value="1"/>
</dbReference>
<dbReference type="InterPro" id="IPR020807">
    <property type="entry name" value="PKS_DH"/>
</dbReference>
<keyword evidence="2" id="KW-0597">Phosphoprotein</keyword>
<dbReference type="InterPro" id="IPR016036">
    <property type="entry name" value="Malonyl_transacylase_ACP-bd"/>
</dbReference>
<evidence type="ECO:0000256" key="6">
    <source>
        <dbReference type="ARBA" id="ARBA00023315"/>
    </source>
</evidence>
<dbReference type="Pfam" id="PF00109">
    <property type="entry name" value="ketoacyl-synt"/>
    <property type="match status" value="1"/>
</dbReference>
<dbReference type="Pfam" id="PF21089">
    <property type="entry name" value="PKS_DH_N"/>
    <property type="match status" value="1"/>
</dbReference>
<dbReference type="InterPro" id="IPR020843">
    <property type="entry name" value="ER"/>
</dbReference>
<dbReference type="InterPro" id="IPR013154">
    <property type="entry name" value="ADH-like_N"/>
</dbReference>
<proteinExistence type="predicted"/>
<dbReference type="SMART" id="SM00829">
    <property type="entry name" value="PKS_ER"/>
    <property type="match status" value="1"/>
</dbReference>
<sequence>MNDASPPAPAGESALSPLKRAFLALEAAQSRVAALEAAAREPIAIIGLGCRVPGGGNDADSFWRLMRDGVDAIGPLPADRWDTEALYDPDPEAPGRIATRAGGFLGAIDGFDAGFFGIAPREAQGMDPQQRLLLEVSWEALEHAGQAPDRLEGTRTGVYMGMCSSDYAYLQLMSGDRSLLDAHFTSGIAHSIGSGRLSYLLGLQGPSLTLDTACSSSLVAVHLACQALRAGDCRMALAGGVNLILSPDLYIALSHARMLAPDGRCKTFDASADGFARGEGCGVVVLKRLSDAMADGDRVLAVIRGSAVNQDGPSSGLTAPNGPAQEAVIREALERAGLRPHEVGLIEAHGTGTQLGDPLEVQALGAVFGAGREQPLWLGSVKTNVGHLEAAAGVTGLIKLVLSLQQRQIPPHLHFKTPSPHIPWDDFALRVPTALTPWEPINGRRIAGVSSFGFSGTNAHVLVEEAPTAPARADHALGRQWPFVLSAKNEAALAALAARCAEALAGRPDESLADLCFSAAVGRAAFAQRAVVLARSVTELVEGLRALAEGREAPNLRTARVNRRDPARIAFLFTGQGAQYLGMGRTLYEREPVFRRALDECAAGLQGAIERPLLELLFDPEAPAKRLDDTGFTQPALFAIEYSLAQLWISWGVRPDAVMGHSVGELVAACLAGVMPLERALWLIARRGGLMQSLPAGGRMAAVSAPEAEVAEALAPRAARVAIAAVNGPRQTVIAGAAADVDALCEGFAARGHRCQVLPVSHAFHSPLVDPVLDAFEQAASSVPFAAPRLRLVSNLTGGWADPAEVTQPRYWRRHVREAVRFADGLRTLAGLSPDVCIEVGPHPTLLPFVEATLDEGAPARLPTLVPTLRKGRDDLDQLAESLGSLFLAGAPLDWRAVWSSSGCRPADLPSTPFQRERQWFRARAVAPRPVGRDTAHPLLGARLRGALREVVSFEQRLRAADLPYLADHQVNGRAILPATGFLEMALAASRQVWGEARALHEVAIVEPLAFEGEEARTVQVVVRRPEGEAASVEVLSQADGADEDAWQRHVLGRYADPAERADAPLPEPREAVRERCTRTLDGAAHREGLRARRLDFGPSLHGVQRLHRQDGEALGEIELPAAAGAGDYLLHPALLDACLQVMAAALPERTAAGQAYLPMAIERLQWHRTPGPRVTSHARIAVGEGGAGLLKASVTVADEHGPVATLEGIALRPLGAGEAPVYAIEWPRASDAAWLPAPAELAACAGPLLDGLAREHGLDDYHQAFLALESLSADWIVRALAELGWRPAAGERVEAAALARTLGVAPRYHRLLPRLLAILAEDGVLRAEGGAWRVLHWPTPADPLQRLPALLQRHPAARPRFTLTANCGAALGGILRGAVDPLHRLFPDGSAALAEALYRDAPEAKAYNQLVRETVRVALRQLPPGQRLRVLEVGGGTGGTTAWLAPALPAGRCDYLFTDVGPSMVARAKEAFAAHRFMAFQALDLEQDLAAQGLDGRRFDLVIASNVVHATADLRRTLGRLRGALAPGGTLLMLEVAGDERWIDITFGLTEGWWRFTDTDLRPRQPLLSRERWLSLLAETGFEAAAIDSPDPRSREVLLAARKPVEAQEPMPTGGRWLLLTDQQGVGDALAAGLRGAGQVVDLRPANAATGADAAALRQALAGADWRGVVHLGSLDTSPAPAGAVVPSLRAGLGSLLDLVQAMGATAFATAPRLWIATRGAVAVDGADAVDAAQAPTWGLGKVIALEHPEWRASCVDLDPRADASAMAGGLLRALAAADAEDQVALRGGRRHVARLAPFPLVAADDAPVRLEKAASGVFDDMALRPMARRAPGPGEVEIAVRAAGLNFRDIMNAVALRDDPEPLGGECAGRIVRVGEGVTRFAVGDAVVATGEACFASHVTTQERHVAPLPRGLGYAQAATLPFAFMTACHALHTLGGLRPGQRVLIHAGAGGVGMAALQLARRAGAQVFATAGSEPKRATLRALGVDHVMDSRTLDFADEVLRLTQGRGVDLVLNSLAGDFIAASVRCLAADGVFLEIGKRDIWTPERFAQERPQARYHAIDLNAQRYQDPAAAQALFERVMGLVNAGELQPLPYHAFALARGAEAFRFMAQARHTGKVVLTRHDPAQACMESLSPEASYLVTGGLSGLGLISAMRLAEQGARHLVLVGRRAPGEAALATLDAMRALGAQLKLVQADMSRADEVARVLDLIGEDHPLRGVIHSAGVLEDGALQQQTWERFARPLGPKVEGAWALHALTRELPLDFFVLYSSVAGLLGSSGQGNHAAANAFLDALALHRRAQGLPGLSIAWGAWSEVGAAADRAIDQRVGARGIEAIAPRMGLDLLQSLMRSEATSVGVFPVRWERFLEAGAPPLLERFRAAARSEAPRAASAPAPERGASLADQLKGLSSAQRAERLLAFVGEHVARVVDVADARRIDPRQPLNELGLDSLMAVDLRNRLGKDLGLARGLPATLVFDYPTLDALAAYIGQLLAPQAETEAAAAPAPVPTASGAVEAIDDLSDEEIEALFAKKLQRKPSDV</sequence>
<feature type="domain" description="Carrier" evidence="9">
    <location>
        <begin position="2417"/>
        <end position="2494"/>
    </location>
</feature>
<feature type="domain" description="Ketosynthase family 3 (KS3)" evidence="10">
    <location>
        <begin position="40"/>
        <end position="465"/>
    </location>
</feature>
<dbReference type="Pfam" id="PF16197">
    <property type="entry name" value="KAsynt_C_assoc"/>
    <property type="match status" value="1"/>
</dbReference>
<dbReference type="CDD" id="cd00833">
    <property type="entry name" value="PKS"/>
    <property type="match status" value="1"/>
</dbReference>
<dbReference type="InterPro" id="IPR016035">
    <property type="entry name" value="Acyl_Trfase/lysoPLipase"/>
</dbReference>
<dbReference type="PROSITE" id="PS50075">
    <property type="entry name" value="CARRIER"/>
    <property type="match status" value="1"/>
</dbReference>
<dbReference type="Gene3D" id="3.10.129.110">
    <property type="entry name" value="Polyketide synthase dehydratase"/>
    <property type="match status" value="1"/>
</dbReference>
<dbReference type="SMART" id="SM00822">
    <property type="entry name" value="PKS_KR"/>
    <property type="match status" value="1"/>
</dbReference>
<dbReference type="InterPro" id="IPR049900">
    <property type="entry name" value="PKS_mFAS_DH"/>
</dbReference>
<dbReference type="InterPro" id="IPR029063">
    <property type="entry name" value="SAM-dependent_MTases_sf"/>
</dbReference>
<dbReference type="InterPro" id="IPR014030">
    <property type="entry name" value="Ketoacyl_synth_N"/>
</dbReference>
<dbReference type="InterPro" id="IPR036736">
    <property type="entry name" value="ACP-like_sf"/>
</dbReference>
<dbReference type="InterPro" id="IPR001227">
    <property type="entry name" value="Ac_transferase_dom_sf"/>
</dbReference>
<dbReference type="RefSeq" id="WP_116957741.1">
    <property type="nucleotide sequence ID" value="NZ_QVLS01000002.1"/>
</dbReference>
<feature type="active site" description="Proton acceptor; for dehydratase activity" evidence="8">
    <location>
        <position position="969"/>
    </location>
</feature>
<dbReference type="CDD" id="cd05195">
    <property type="entry name" value="enoyl_red"/>
    <property type="match status" value="1"/>
</dbReference>
<dbReference type="Gene3D" id="3.90.180.10">
    <property type="entry name" value="Medium-chain alcohol dehydrogenases, catalytic domain"/>
    <property type="match status" value="1"/>
</dbReference>
<evidence type="ECO:0000313" key="13">
    <source>
        <dbReference type="Proteomes" id="UP000261931"/>
    </source>
</evidence>
<evidence type="ECO:0000256" key="7">
    <source>
        <dbReference type="ARBA" id="ARBA00054155"/>
    </source>
</evidence>
<dbReference type="SUPFAM" id="SSF53335">
    <property type="entry name" value="S-adenosyl-L-methionine-dependent methyltransferases"/>
    <property type="match status" value="1"/>
</dbReference>
<dbReference type="Proteomes" id="UP000261931">
    <property type="component" value="Unassembled WGS sequence"/>
</dbReference>
<dbReference type="InterPro" id="IPR018201">
    <property type="entry name" value="Ketoacyl_synth_AS"/>
</dbReference>
<evidence type="ECO:0000256" key="8">
    <source>
        <dbReference type="PROSITE-ProRule" id="PRU01363"/>
    </source>
</evidence>
<feature type="region of interest" description="C-terminal hotdog fold" evidence="8">
    <location>
        <begin position="1078"/>
        <end position="1221"/>
    </location>
</feature>
<dbReference type="SMART" id="SM01294">
    <property type="entry name" value="PKS_PP_betabranch"/>
    <property type="match status" value="1"/>
</dbReference>
<dbReference type="PROSITE" id="PS01162">
    <property type="entry name" value="QOR_ZETA_CRYSTAL"/>
    <property type="match status" value="1"/>
</dbReference>
<dbReference type="InterPro" id="IPR042104">
    <property type="entry name" value="PKS_dehydratase_sf"/>
</dbReference>
<dbReference type="FunFam" id="3.40.366.10:FF:000002">
    <property type="entry name" value="Probable polyketide synthase 2"/>
    <property type="match status" value="1"/>
</dbReference>
<dbReference type="SUPFAM" id="SSF55048">
    <property type="entry name" value="Probable ACP-binding domain of malonyl-CoA ACP transacylase"/>
    <property type="match status" value="1"/>
</dbReference>
<dbReference type="SUPFAM" id="SSF52151">
    <property type="entry name" value="FabD/lysophospholipase-like"/>
    <property type="match status" value="1"/>
</dbReference>
<dbReference type="InterPro" id="IPR009081">
    <property type="entry name" value="PP-bd_ACP"/>
</dbReference>
<dbReference type="InterPro" id="IPR014043">
    <property type="entry name" value="Acyl_transferase_dom"/>
</dbReference>
<dbReference type="Pfam" id="PF00550">
    <property type="entry name" value="PP-binding"/>
    <property type="match status" value="1"/>
</dbReference>
<evidence type="ECO:0000259" key="10">
    <source>
        <dbReference type="PROSITE" id="PS52004"/>
    </source>
</evidence>
<dbReference type="InterPro" id="IPR036291">
    <property type="entry name" value="NAD(P)-bd_dom_sf"/>
</dbReference>
<dbReference type="Gene3D" id="3.40.50.720">
    <property type="entry name" value="NAD(P)-binding Rossmann-like Domain"/>
    <property type="match status" value="2"/>
</dbReference>
<dbReference type="InterPro" id="IPR011032">
    <property type="entry name" value="GroES-like_sf"/>
</dbReference>
<evidence type="ECO:0000256" key="1">
    <source>
        <dbReference type="ARBA" id="ARBA00022450"/>
    </source>
</evidence>
<dbReference type="GO" id="GO:0006633">
    <property type="term" value="P:fatty acid biosynthetic process"/>
    <property type="evidence" value="ECO:0007669"/>
    <property type="project" value="InterPro"/>
</dbReference>
<dbReference type="Pfam" id="PF13602">
    <property type="entry name" value="ADH_zinc_N_2"/>
    <property type="match status" value="1"/>
</dbReference>
<dbReference type="EMBL" id="QVLS01000002">
    <property type="protein sequence ID" value="RFP81003.1"/>
    <property type="molecule type" value="Genomic_DNA"/>
</dbReference>
<evidence type="ECO:0000313" key="12">
    <source>
        <dbReference type="EMBL" id="RFP81003.1"/>
    </source>
</evidence>
<dbReference type="PROSITE" id="PS52019">
    <property type="entry name" value="PKS_MFAS_DH"/>
    <property type="match status" value="1"/>
</dbReference>
<dbReference type="SUPFAM" id="SSF51735">
    <property type="entry name" value="NAD(P)-binding Rossmann-fold domains"/>
    <property type="match status" value="3"/>
</dbReference>
<dbReference type="PANTHER" id="PTHR43775:SF37">
    <property type="entry name" value="SI:DKEY-61P9.11"/>
    <property type="match status" value="1"/>
</dbReference>
<dbReference type="Gene3D" id="3.40.50.11460">
    <property type="match status" value="1"/>
</dbReference>
<dbReference type="InterPro" id="IPR016039">
    <property type="entry name" value="Thiolase-like"/>
</dbReference>
<dbReference type="Gene3D" id="1.10.1200.10">
    <property type="entry name" value="ACP-like"/>
    <property type="match status" value="1"/>
</dbReference>
<dbReference type="PROSITE" id="PS00012">
    <property type="entry name" value="PHOSPHOPANTETHEINE"/>
    <property type="match status" value="1"/>
</dbReference>
<dbReference type="InterPro" id="IPR032821">
    <property type="entry name" value="PKS_assoc"/>
</dbReference>
<dbReference type="GO" id="GO:0008270">
    <property type="term" value="F:zinc ion binding"/>
    <property type="evidence" value="ECO:0007669"/>
    <property type="project" value="InterPro"/>
</dbReference>
<dbReference type="Pfam" id="PF08240">
    <property type="entry name" value="ADH_N"/>
    <property type="match status" value="1"/>
</dbReference>
<evidence type="ECO:0000256" key="3">
    <source>
        <dbReference type="ARBA" id="ARBA00022679"/>
    </source>
</evidence>
<dbReference type="PROSITE" id="PS52004">
    <property type="entry name" value="KS3_2"/>
    <property type="match status" value="1"/>
</dbReference>
<dbReference type="Pfam" id="PF08659">
    <property type="entry name" value="KR"/>
    <property type="match status" value="1"/>
</dbReference>
<dbReference type="SMART" id="SM00827">
    <property type="entry name" value="PKS_AT"/>
    <property type="match status" value="1"/>
</dbReference>
<dbReference type="SUPFAM" id="SSF50129">
    <property type="entry name" value="GroES-like"/>
    <property type="match status" value="1"/>
</dbReference>
<keyword evidence="3" id="KW-0808">Transferase</keyword>
<dbReference type="GO" id="GO:0016491">
    <property type="term" value="F:oxidoreductase activity"/>
    <property type="evidence" value="ECO:0007669"/>
    <property type="project" value="InterPro"/>
</dbReference>
<dbReference type="PROSITE" id="PS00606">
    <property type="entry name" value="KS3_1"/>
    <property type="match status" value="1"/>
</dbReference>
<dbReference type="GO" id="GO:0004312">
    <property type="term" value="F:fatty acid synthase activity"/>
    <property type="evidence" value="ECO:0007669"/>
    <property type="project" value="TreeGrafter"/>
</dbReference>
<evidence type="ECO:0000259" key="9">
    <source>
        <dbReference type="PROSITE" id="PS50075"/>
    </source>
</evidence>
<dbReference type="GO" id="GO:0071770">
    <property type="term" value="P:DIM/DIP cell wall layer assembly"/>
    <property type="evidence" value="ECO:0007669"/>
    <property type="project" value="TreeGrafter"/>
</dbReference>
<dbReference type="InterPro" id="IPR020841">
    <property type="entry name" value="PKS_Beta-ketoAc_synthase_dom"/>
</dbReference>
<dbReference type="InterPro" id="IPR013968">
    <property type="entry name" value="PKS_KR"/>
</dbReference>
<dbReference type="InterPro" id="IPR006162">
    <property type="entry name" value="Ppantetheine_attach_site"/>
</dbReference>
<feature type="active site" description="Proton donor; for dehydratase activity" evidence="8">
    <location>
        <position position="1137"/>
    </location>
</feature>
<dbReference type="Pfam" id="PF00698">
    <property type="entry name" value="Acyl_transf_1"/>
    <property type="match status" value="1"/>
</dbReference>
<dbReference type="GO" id="GO:0004315">
    <property type="term" value="F:3-oxoacyl-[acyl-carrier-protein] synthase activity"/>
    <property type="evidence" value="ECO:0007669"/>
    <property type="project" value="InterPro"/>
</dbReference>
<dbReference type="SUPFAM" id="SSF47336">
    <property type="entry name" value="ACP-like"/>
    <property type="match status" value="1"/>
</dbReference>
<keyword evidence="5" id="KW-0511">Multifunctional enzyme</keyword>
<evidence type="ECO:0000256" key="5">
    <source>
        <dbReference type="ARBA" id="ARBA00023268"/>
    </source>
</evidence>
<dbReference type="Pfam" id="PF14765">
    <property type="entry name" value="PS-DH"/>
    <property type="match status" value="1"/>
</dbReference>
<name>A0A372EMV7_9BURK</name>
<accession>A0A372EMV7</accession>
<dbReference type="SMART" id="SM00826">
    <property type="entry name" value="PKS_DH"/>
    <property type="match status" value="1"/>
</dbReference>
<feature type="region of interest" description="N-terminal hotdog fold" evidence="8">
    <location>
        <begin position="937"/>
        <end position="1062"/>
    </location>
</feature>
<dbReference type="GO" id="GO:0005737">
    <property type="term" value="C:cytoplasm"/>
    <property type="evidence" value="ECO:0007669"/>
    <property type="project" value="TreeGrafter"/>
</dbReference>
<organism evidence="12 13">
    <name type="scientific">Hydrogenophaga borbori</name>
    <dbReference type="NCBI Taxonomy" id="2294117"/>
    <lineage>
        <taxon>Bacteria</taxon>
        <taxon>Pseudomonadati</taxon>
        <taxon>Pseudomonadota</taxon>
        <taxon>Betaproteobacteria</taxon>
        <taxon>Burkholderiales</taxon>
        <taxon>Comamonadaceae</taxon>
        <taxon>Hydrogenophaga</taxon>
    </lineage>
</organism>
<dbReference type="Pfam" id="PF08242">
    <property type="entry name" value="Methyltransf_12"/>
    <property type="match status" value="1"/>
</dbReference>
<dbReference type="InterPro" id="IPR013217">
    <property type="entry name" value="Methyltransf_12"/>
</dbReference>
<dbReference type="InterPro" id="IPR049552">
    <property type="entry name" value="PKS_DH_N"/>
</dbReference>
<dbReference type="InterPro" id="IPR057326">
    <property type="entry name" value="KR_dom"/>
</dbReference>
<dbReference type="SMART" id="SM00823">
    <property type="entry name" value="PKS_PP"/>
    <property type="match status" value="1"/>
</dbReference>
<dbReference type="InterPro" id="IPR050091">
    <property type="entry name" value="PKS_NRPS_Biosynth_Enz"/>
</dbReference>
<dbReference type="Pfam" id="PF02801">
    <property type="entry name" value="Ketoacyl-synt_C"/>
    <property type="match status" value="1"/>
</dbReference>
<dbReference type="Gene3D" id="3.40.47.10">
    <property type="match status" value="1"/>
</dbReference>
<gene>
    <name evidence="12" type="ORF">DY262_04280</name>
</gene>
<evidence type="ECO:0000256" key="2">
    <source>
        <dbReference type="ARBA" id="ARBA00022553"/>
    </source>
</evidence>
<dbReference type="FunFam" id="3.40.50.720:FF:000209">
    <property type="entry name" value="Polyketide synthase Pks12"/>
    <property type="match status" value="1"/>
</dbReference>
<feature type="domain" description="PKS/mFAS DH" evidence="11">
    <location>
        <begin position="937"/>
        <end position="1221"/>
    </location>
</feature>
<dbReference type="InterPro" id="IPR049551">
    <property type="entry name" value="PKS_DH_C"/>
</dbReference>
<dbReference type="SMART" id="SM00825">
    <property type="entry name" value="PKS_KS"/>
    <property type="match status" value="1"/>
</dbReference>
<keyword evidence="1" id="KW-0596">Phosphopantetheine</keyword>
<dbReference type="CDD" id="cd08955">
    <property type="entry name" value="KR_2_FAS_SDR_x"/>
    <property type="match status" value="1"/>
</dbReference>
<dbReference type="InterPro" id="IPR014031">
    <property type="entry name" value="Ketoacyl_synth_C"/>
</dbReference>
<dbReference type="Gene3D" id="3.30.70.3290">
    <property type="match status" value="1"/>
</dbReference>
<dbReference type="Gene3D" id="3.40.50.150">
    <property type="entry name" value="Vaccinia Virus protein VP39"/>
    <property type="match status" value="1"/>
</dbReference>
<evidence type="ECO:0000259" key="11">
    <source>
        <dbReference type="PROSITE" id="PS52019"/>
    </source>
</evidence>
<keyword evidence="4" id="KW-0521">NADP</keyword>
<dbReference type="InterPro" id="IPR002364">
    <property type="entry name" value="Quin_OxRdtase/zeta-crystal_CS"/>
</dbReference>
<protein>
    <submittedName>
        <fullName evidence="12">SDR family NAD(P)-dependent oxidoreductase</fullName>
    </submittedName>
</protein>
<evidence type="ECO:0000256" key="4">
    <source>
        <dbReference type="ARBA" id="ARBA00022857"/>
    </source>
</evidence>
<dbReference type="GO" id="GO:0031177">
    <property type="term" value="F:phosphopantetheine binding"/>
    <property type="evidence" value="ECO:0007669"/>
    <property type="project" value="InterPro"/>
</dbReference>
<comment type="caution">
    <text evidence="12">The sequence shown here is derived from an EMBL/GenBank/DDBJ whole genome shotgun (WGS) entry which is preliminary data.</text>
</comment>